<name>A0A2N6SWA7_9CORY</name>
<dbReference type="EMBL" id="CP046322">
    <property type="protein sequence ID" value="QGS35690.1"/>
    <property type="molecule type" value="Genomic_DNA"/>
</dbReference>
<evidence type="ECO:0000313" key="4">
    <source>
        <dbReference type="Proteomes" id="UP000426857"/>
    </source>
</evidence>
<dbReference type="EMBL" id="PNHF01000034">
    <property type="protein sequence ID" value="PMC61296.1"/>
    <property type="molecule type" value="Genomic_DNA"/>
</dbReference>
<reference evidence="1 3" key="1">
    <citation type="submission" date="2017-09" db="EMBL/GenBank/DDBJ databases">
        <title>Bacterial strain isolated from the female urinary microbiota.</title>
        <authorList>
            <person name="Thomas-White K."/>
            <person name="Kumar N."/>
            <person name="Forster S."/>
            <person name="Putonti C."/>
            <person name="Lawley T."/>
            <person name="Wolfe A.J."/>
        </authorList>
    </citation>
    <scope>NUCLEOTIDE SEQUENCE [LARGE SCALE GENOMIC DNA]</scope>
    <source>
        <strain evidence="1 3">UMB0908</strain>
    </source>
</reference>
<evidence type="ECO:0000313" key="3">
    <source>
        <dbReference type="Proteomes" id="UP000235363"/>
    </source>
</evidence>
<evidence type="ECO:0000313" key="2">
    <source>
        <dbReference type="EMBL" id="QGS35690.1"/>
    </source>
</evidence>
<dbReference type="KEGG" id="cxe:FOB82_12770"/>
<evidence type="ECO:0000313" key="1">
    <source>
        <dbReference type="EMBL" id="PMC61296.1"/>
    </source>
</evidence>
<dbReference type="InterPro" id="IPR034660">
    <property type="entry name" value="DinB/YfiT-like"/>
</dbReference>
<accession>A0A2N6SWA7</accession>
<reference evidence="2 4" key="2">
    <citation type="submission" date="2019-11" db="EMBL/GenBank/DDBJ databases">
        <title>FDA dAtabase for Regulatory Grade micrObial Sequences (FDA-ARGOS): Supporting development and validation of Infectious Disease Dx tests.</title>
        <authorList>
            <person name="Kerrigan L."/>
            <person name="Long C."/>
            <person name="Tallon L."/>
            <person name="Sadzewicz L."/>
            <person name="Vavikolanu K."/>
            <person name="Mehta A."/>
            <person name="Aluvathingal J."/>
            <person name="Nadendla S."/>
            <person name="Yan Y."/>
            <person name="Sichtig H."/>
        </authorList>
    </citation>
    <scope>NUCLEOTIDE SEQUENCE [LARGE SCALE GENOMIC DNA]</scope>
    <source>
        <strain evidence="2 4">FDAARGOS_674</strain>
    </source>
</reference>
<dbReference type="RefSeq" id="WP_102214506.1">
    <property type="nucleotide sequence ID" value="NZ_CP046322.1"/>
</dbReference>
<dbReference type="Proteomes" id="UP000235363">
    <property type="component" value="Unassembled WGS sequence"/>
</dbReference>
<protein>
    <submittedName>
        <fullName evidence="1">TIGR03086 family protein</fullName>
    </submittedName>
</protein>
<dbReference type="Proteomes" id="UP000426857">
    <property type="component" value="Chromosome"/>
</dbReference>
<organism evidence="1 3">
    <name type="scientific">Corynebacterium xerosis</name>
    <dbReference type="NCBI Taxonomy" id="1725"/>
    <lineage>
        <taxon>Bacteria</taxon>
        <taxon>Bacillati</taxon>
        <taxon>Actinomycetota</taxon>
        <taxon>Actinomycetes</taxon>
        <taxon>Mycobacteriales</taxon>
        <taxon>Corynebacteriaceae</taxon>
        <taxon>Corynebacterium</taxon>
    </lineage>
</organism>
<dbReference type="STRING" id="1725.WU86_02315"/>
<sequence length="191" mass="20913">MTQISTRHEKIARDFAAVADRVTKWDAPTPVPEWVAGDIVEHLLTWFPAVLESWGGPTLKDIPSRGLAERWRLRTVEVQSLLDDRDLAGTVIESGDFAGMRLDEAVDRLYTGDIFMHTWDLAKAADIEIHLSGSYATGLREGLAAMGENLRASGHFGPAVETDSEDPVDQLVAFIGRDPQWSAPSLASATS</sequence>
<gene>
    <name evidence="1" type="ORF">CJ204_11675</name>
    <name evidence="2" type="ORF">FOB82_12770</name>
</gene>
<dbReference type="AlphaFoldDB" id="A0A2N6SWA7"/>
<proteinExistence type="predicted"/>
<dbReference type="SUPFAM" id="SSF109854">
    <property type="entry name" value="DinB/YfiT-like putative metalloenzymes"/>
    <property type="match status" value="1"/>
</dbReference>